<dbReference type="InterPro" id="IPR038189">
    <property type="entry name" value="Cdc37_Hsp90-bd_sf"/>
</dbReference>
<dbReference type="Gene3D" id="1.20.58.610">
    <property type="entry name" value="Cdc37, Hsp90 binding domain"/>
    <property type="match status" value="1"/>
</dbReference>
<dbReference type="InterPro" id="IPR013874">
    <property type="entry name" value="Cdc37_Hsp90-bd"/>
</dbReference>
<dbReference type="Pfam" id="PF03234">
    <property type="entry name" value="CDC37_N"/>
    <property type="match status" value="1"/>
</dbReference>
<dbReference type="EMBL" id="SKBQ01000033">
    <property type="protein sequence ID" value="TPX13517.1"/>
    <property type="molecule type" value="Genomic_DNA"/>
</dbReference>
<feature type="domain" description="Cdc37 Hsp90 binding" evidence="8">
    <location>
        <begin position="199"/>
        <end position="352"/>
    </location>
</feature>
<dbReference type="GO" id="GO:0005737">
    <property type="term" value="C:cytoplasm"/>
    <property type="evidence" value="ECO:0007669"/>
    <property type="project" value="UniProtKB-SubCell"/>
</dbReference>
<dbReference type="InParanoid" id="A0A507B1B9"/>
<dbReference type="FunCoup" id="A0A507B1B9">
    <property type="interactions" value="422"/>
</dbReference>
<gene>
    <name evidence="10" type="ORF">E0L32_005988</name>
</gene>
<dbReference type="SMART" id="SM01070">
    <property type="entry name" value="CDC37_M"/>
    <property type="match status" value="1"/>
</dbReference>
<dbReference type="PANTHER" id="PTHR12800:SF4">
    <property type="entry name" value="HSP90 CO-CHAPERONE CDC37"/>
    <property type="match status" value="1"/>
</dbReference>
<evidence type="ECO:0000256" key="3">
    <source>
        <dbReference type="ARBA" id="ARBA00022490"/>
    </source>
</evidence>
<feature type="domain" description="Cdc37 C-terminal" evidence="7">
    <location>
        <begin position="369"/>
        <end position="459"/>
    </location>
</feature>
<dbReference type="SMART" id="SM01071">
    <property type="entry name" value="CDC37_N"/>
    <property type="match status" value="1"/>
</dbReference>
<evidence type="ECO:0000256" key="4">
    <source>
        <dbReference type="ARBA" id="ARBA00023186"/>
    </source>
</evidence>
<dbReference type="InterPro" id="IPR004918">
    <property type="entry name" value="Cdc37"/>
</dbReference>
<feature type="region of interest" description="Disordered" evidence="6">
    <location>
        <begin position="188"/>
        <end position="222"/>
    </location>
</feature>
<dbReference type="RefSeq" id="XP_030995228.1">
    <property type="nucleotide sequence ID" value="XM_031140572.1"/>
</dbReference>
<protein>
    <recommendedName>
        <fullName evidence="5">Hsp90 chaperone protein kinase-targeting subunit</fullName>
    </recommendedName>
</protein>
<evidence type="ECO:0000256" key="2">
    <source>
        <dbReference type="ARBA" id="ARBA00006222"/>
    </source>
</evidence>
<accession>A0A507B1B9</accession>
<dbReference type="Pfam" id="PF08564">
    <property type="entry name" value="CDC37_C"/>
    <property type="match status" value="1"/>
</dbReference>
<dbReference type="OrthoDB" id="440202at2759"/>
<dbReference type="STRING" id="1093900.A0A507B1B9"/>
<keyword evidence="3" id="KW-0963">Cytoplasm</keyword>
<dbReference type="SUPFAM" id="SSF101391">
    <property type="entry name" value="Hsp90 co-chaperone CDC37"/>
    <property type="match status" value="1"/>
</dbReference>
<sequence>MVDYSKWDALELSDDSDIEVHPNVDKRSFIRAKQNQIHLERQQRKLQIEGLKYERVINAALEERLSTLLSKLRLTNDRIASTDVSNVIFRTIMELAPRDEKTDEPPPRPEGVYEKDQALPTYTKMLMGILDQVHKDLRDEQHAPEESFKTILDQFQIHLDKIRSCQKDLQENLAALEKLETTKITSDSYHTGFDSSHVNKDNSGTTSAASATTGADALDPLDDNAEEMSASSVAKEFARIKRNDFHASQQFISAHPEILREAETDGLLVEAFNTVFEGNDVEQARQFVHQALILQWCRLLGPDGVALFFKRITSPGHQARALFEKEVSEKVEHIKQAVKKHAKRREEGVEGGVEQIQLYAVDKDTEIRIRIPPADSADDDGKKARSIFETFEPDMKAALETGSLEEVNKVLAKMDVADAETLVGLLGDSGCLSLEKAIIDATTEEGKSQLKDLEHSHESEI</sequence>
<evidence type="ECO:0000259" key="9">
    <source>
        <dbReference type="SMART" id="SM01071"/>
    </source>
</evidence>
<dbReference type="AlphaFoldDB" id="A0A507B1B9"/>
<dbReference type="GO" id="GO:0031072">
    <property type="term" value="F:heat shock protein binding"/>
    <property type="evidence" value="ECO:0007669"/>
    <property type="project" value="TreeGrafter"/>
</dbReference>
<comment type="subcellular location">
    <subcellularLocation>
        <location evidence="1">Cytoplasm</location>
    </subcellularLocation>
</comment>
<dbReference type="GO" id="GO:0051082">
    <property type="term" value="F:unfolded protein binding"/>
    <property type="evidence" value="ECO:0007669"/>
    <property type="project" value="TreeGrafter"/>
</dbReference>
<evidence type="ECO:0000313" key="11">
    <source>
        <dbReference type="Proteomes" id="UP000319257"/>
    </source>
</evidence>
<dbReference type="Pfam" id="PF08565">
    <property type="entry name" value="CDC37_M"/>
    <property type="match status" value="1"/>
</dbReference>
<evidence type="ECO:0000313" key="10">
    <source>
        <dbReference type="EMBL" id="TPX13517.1"/>
    </source>
</evidence>
<organism evidence="10 11">
    <name type="scientific">Thyridium curvatum</name>
    <dbReference type="NCBI Taxonomy" id="1093900"/>
    <lineage>
        <taxon>Eukaryota</taxon>
        <taxon>Fungi</taxon>
        <taxon>Dikarya</taxon>
        <taxon>Ascomycota</taxon>
        <taxon>Pezizomycotina</taxon>
        <taxon>Sordariomycetes</taxon>
        <taxon>Sordariomycetidae</taxon>
        <taxon>Thyridiales</taxon>
        <taxon>Thyridiaceae</taxon>
        <taxon>Thyridium</taxon>
    </lineage>
</organism>
<comment type="similarity">
    <text evidence="2">Belongs to the CDC37 family.</text>
</comment>
<dbReference type="GO" id="GO:0050821">
    <property type="term" value="P:protein stabilization"/>
    <property type="evidence" value="ECO:0007669"/>
    <property type="project" value="TreeGrafter"/>
</dbReference>
<proteinExistence type="inferred from homology"/>
<dbReference type="GO" id="GO:0006457">
    <property type="term" value="P:protein folding"/>
    <property type="evidence" value="ECO:0007669"/>
    <property type="project" value="TreeGrafter"/>
</dbReference>
<dbReference type="GO" id="GO:0019901">
    <property type="term" value="F:protein kinase binding"/>
    <property type="evidence" value="ECO:0007669"/>
    <property type="project" value="InterPro"/>
</dbReference>
<evidence type="ECO:0000259" key="8">
    <source>
        <dbReference type="SMART" id="SM01070"/>
    </source>
</evidence>
<dbReference type="PANTHER" id="PTHR12800">
    <property type="entry name" value="CDC37-RELATED"/>
    <property type="match status" value="1"/>
</dbReference>
<dbReference type="InterPro" id="IPR013873">
    <property type="entry name" value="Cdc37_C"/>
</dbReference>
<evidence type="ECO:0000256" key="6">
    <source>
        <dbReference type="SAM" id="MobiDB-lite"/>
    </source>
</evidence>
<dbReference type="InterPro" id="IPR013855">
    <property type="entry name" value="Cdc37_N_dom"/>
</dbReference>
<evidence type="ECO:0000256" key="5">
    <source>
        <dbReference type="ARBA" id="ARBA00031396"/>
    </source>
</evidence>
<dbReference type="GeneID" id="41973435"/>
<evidence type="ECO:0000259" key="7">
    <source>
        <dbReference type="SMART" id="SM01069"/>
    </source>
</evidence>
<dbReference type="Proteomes" id="UP000319257">
    <property type="component" value="Unassembled WGS sequence"/>
</dbReference>
<feature type="compositionally biased region" description="Low complexity" evidence="6">
    <location>
        <begin position="203"/>
        <end position="215"/>
    </location>
</feature>
<name>A0A507B1B9_9PEZI</name>
<reference evidence="10 11" key="1">
    <citation type="submission" date="2019-06" db="EMBL/GenBank/DDBJ databases">
        <title>Draft genome sequence of the filamentous fungus Phialemoniopsis curvata isolated from diesel fuel.</title>
        <authorList>
            <person name="Varaljay V.A."/>
            <person name="Lyon W.J."/>
            <person name="Crouch A.L."/>
            <person name="Drake C.E."/>
            <person name="Hollomon J.M."/>
            <person name="Nadeau L.J."/>
            <person name="Nunn H.S."/>
            <person name="Stevenson B.S."/>
            <person name="Bojanowski C.L."/>
            <person name="Crookes-Goodson W.J."/>
        </authorList>
    </citation>
    <scope>NUCLEOTIDE SEQUENCE [LARGE SCALE GENOMIC DNA]</scope>
    <source>
        <strain evidence="10 11">D216</strain>
    </source>
</reference>
<evidence type="ECO:0000256" key="1">
    <source>
        <dbReference type="ARBA" id="ARBA00004496"/>
    </source>
</evidence>
<feature type="domain" description="Cdc37 N-terminal" evidence="9">
    <location>
        <begin position="1"/>
        <end position="196"/>
    </location>
</feature>
<keyword evidence="4" id="KW-0143">Chaperone</keyword>
<keyword evidence="11" id="KW-1185">Reference proteome</keyword>
<dbReference type="SMART" id="SM01069">
    <property type="entry name" value="CDC37_C"/>
    <property type="match status" value="1"/>
</dbReference>
<comment type="caution">
    <text evidence="10">The sequence shown here is derived from an EMBL/GenBank/DDBJ whole genome shotgun (WGS) entry which is preliminary data.</text>
</comment>
<dbReference type="GO" id="GO:0051087">
    <property type="term" value="F:protein-folding chaperone binding"/>
    <property type="evidence" value="ECO:0007669"/>
    <property type="project" value="TreeGrafter"/>
</dbReference>